<dbReference type="CDD" id="cd16016">
    <property type="entry name" value="AP-SPAP"/>
    <property type="match status" value="1"/>
</dbReference>
<gene>
    <name evidence="1" type="ORF">DW060_12765</name>
</gene>
<evidence type="ECO:0000313" key="1">
    <source>
        <dbReference type="EMBL" id="RHK46892.1"/>
    </source>
</evidence>
<organism evidence="1 2">
    <name type="scientific">Leyella stercorea</name>
    <dbReference type="NCBI Taxonomy" id="363265"/>
    <lineage>
        <taxon>Bacteria</taxon>
        <taxon>Pseudomonadati</taxon>
        <taxon>Bacteroidota</taxon>
        <taxon>Bacteroidia</taxon>
        <taxon>Bacteroidales</taxon>
        <taxon>Prevotellaceae</taxon>
        <taxon>Leyella</taxon>
    </lineage>
</organism>
<dbReference type="OrthoDB" id="9766127at2"/>
<dbReference type="Gene3D" id="3.40.720.10">
    <property type="entry name" value="Alkaline Phosphatase, subunit A"/>
    <property type="match status" value="1"/>
</dbReference>
<dbReference type="AlphaFoldDB" id="A0A415GDF5"/>
<dbReference type="SUPFAM" id="SSF53649">
    <property type="entry name" value="Alkaline phosphatase-like"/>
    <property type="match status" value="1"/>
</dbReference>
<dbReference type="Proteomes" id="UP000286598">
    <property type="component" value="Unassembled WGS sequence"/>
</dbReference>
<keyword evidence="2" id="KW-1185">Reference proteome</keyword>
<proteinExistence type="predicted"/>
<reference evidence="1 2" key="1">
    <citation type="submission" date="2018-08" db="EMBL/GenBank/DDBJ databases">
        <title>A genome reference for cultivated species of the human gut microbiota.</title>
        <authorList>
            <person name="Zou Y."/>
            <person name="Xue W."/>
            <person name="Luo G."/>
        </authorList>
    </citation>
    <scope>NUCLEOTIDE SEQUENCE [LARGE SCALE GENOMIC DNA]</scope>
    <source>
        <strain evidence="1 2">AF42-9</strain>
    </source>
</reference>
<comment type="caution">
    <text evidence="1">The sequence shown here is derived from an EMBL/GenBank/DDBJ whole genome shotgun (WGS) entry which is preliminary data.</text>
</comment>
<name>A0A415GDF5_9BACT</name>
<dbReference type="Gene3D" id="3.30.1360.150">
    <property type="match status" value="1"/>
</dbReference>
<dbReference type="Pfam" id="PF01663">
    <property type="entry name" value="Phosphodiest"/>
    <property type="match status" value="1"/>
</dbReference>
<sequence>MSKYISTIMMLAALAGTEMRAQTLQSAPRLVVNITIDQLRTDYIEHFSPLYGEEGFRKLLQHGCVYEAASYPFSPIDRASAMATIATGATPHYNNIVGTKWLDRNTLRPVFCTDDQTYGVSPQKIATTTVSDELKIFTRGAALVYSTAMEKDAAVISAGHAADGAFWLNEENGQWTTSAYYPKGAQAFVRAYNSITQKRTNGDNDAVADLSIACVNDLMLGRDNITDMLSVTLSAKCTDVTHWQTEMEIVYLKLDRTLASLIKRIEEKVGRNNVLFVLTSTGYTEDQRPDYERFRIPSGTFYMNRSCNLLNMYLGAIYGQAKYVEASFRNQIYIDHKLLEQRHLSYTDVITRSKELLAQMSGVRSVISSPYNSAVSGDLLIETAPGWKIINEDTNENYFSRAAFVPFPIILYGSGIKAEHIKTPATVDRIAPTVAKAIRIRAPNACSVAPLQ</sequence>
<protein>
    <submittedName>
        <fullName evidence="1">Alkaline phosphatase family protein</fullName>
    </submittedName>
</protein>
<evidence type="ECO:0000313" key="2">
    <source>
        <dbReference type="Proteomes" id="UP000286598"/>
    </source>
</evidence>
<dbReference type="InterPro" id="IPR002591">
    <property type="entry name" value="Phosphodiest/P_Trfase"/>
</dbReference>
<dbReference type="GO" id="GO:0004035">
    <property type="term" value="F:alkaline phosphatase activity"/>
    <property type="evidence" value="ECO:0007669"/>
    <property type="project" value="InterPro"/>
</dbReference>
<dbReference type="InterPro" id="IPR026263">
    <property type="entry name" value="Alkaline_phosphatase_prok"/>
</dbReference>
<accession>A0A415GDF5</accession>
<dbReference type="EMBL" id="QRNO01000103">
    <property type="protein sequence ID" value="RHK46892.1"/>
    <property type="molecule type" value="Genomic_DNA"/>
</dbReference>
<dbReference type="InterPro" id="IPR017850">
    <property type="entry name" value="Alkaline_phosphatase_core_sf"/>
</dbReference>
<dbReference type="RefSeq" id="WP_118356106.1">
    <property type="nucleotide sequence ID" value="NZ_CATXAQ010000001.1"/>
</dbReference>